<protein>
    <submittedName>
        <fullName evidence="3">Transthyretin domain-containing protein</fullName>
    </submittedName>
</protein>
<dbReference type="InterPro" id="IPR023416">
    <property type="entry name" value="Transthyretin/HIU_hydrolase_d"/>
</dbReference>
<feature type="domain" description="Transthyretin/hydroxyisourate hydrolase" evidence="2">
    <location>
        <begin position="7"/>
        <end position="188"/>
    </location>
</feature>
<gene>
    <name evidence="3" type="ORF">HCDG_08633</name>
</gene>
<dbReference type="OrthoDB" id="10265230at2759"/>
<dbReference type="PANTHER" id="PTHR10395">
    <property type="entry name" value="URICASE AND TRANSTHYRETIN-RELATED"/>
    <property type="match status" value="1"/>
</dbReference>
<dbReference type="eggNOG" id="KOG3006">
    <property type="taxonomic scope" value="Eukaryota"/>
</dbReference>
<evidence type="ECO:0000313" key="3">
    <source>
        <dbReference type="EMBL" id="EER37182.1"/>
    </source>
</evidence>
<evidence type="ECO:0000259" key="2">
    <source>
        <dbReference type="Pfam" id="PF00576"/>
    </source>
</evidence>
<dbReference type="STRING" id="544712.C6HRP8"/>
<dbReference type="HOGENOM" id="CLU_115536_0_0_1"/>
<dbReference type="SUPFAM" id="SSF49472">
    <property type="entry name" value="Transthyretin (synonym: prealbumin)"/>
    <property type="match status" value="1"/>
</dbReference>
<reference evidence="4" key="1">
    <citation type="submission" date="2009-05" db="EMBL/GenBank/DDBJ databases">
        <title>The genome sequence of Ajellomyces capsulatus strain H143.</title>
        <authorList>
            <person name="Champion M."/>
            <person name="Cuomo C.A."/>
            <person name="Ma L.-J."/>
            <person name="Henn M.R."/>
            <person name="Sil A."/>
            <person name="Goldman B."/>
            <person name="Young S.K."/>
            <person name="Kodira C.D."/>
            <person name="Zeng Q."/>
            <person name="Koehrsen M."/>
            <person name="Alvarado L."/>
            <person name="Berlin A.M."/>
            <person name="Borenstein D."/>
            <person name="Chen Z."/>
            <person name="Engels R."/>
            <person name="Freedman E."/>
            <person name="Gellesch M."/>
            <person name="Goldberg J."/>
            <person name="Griggs A."/>
            <person name="Gujja S."/>
            <person name="Heiman D.I."/>
            <person name="Hepburn T.A."/>
            <person name="Howarth C."/>
            <person name="Jen D."/>
            <person name="Larson L."/>
            <person name="Lewis B."/>
            <person name="Mehta T."/>
            <person name="Park D."/>
            <person name="Pearson M."/>
            <person name="Roberts A."/>
            <person name="Saif S."/>
            <person name="Shea T.D."/>
            <person name="Shenoy N."/>
            <person name="Sisk P."/>
            <person name="Stolte C."/>
            <person name="Sykes S."/>
            <person name="Walk T."/>
            <person name="White J."/>
            <person name="Yandava C."/>
            <person name="Klein B."/>
            <person name="McEwen J.G."/>
            <person name="Puccia R."/>
            <person name="Goldman G.H."/>
            <person name="Felipe M.S."/>
            <person name="Nino-Vega G."/>
            <person name="San-Blas G."/>
            <person name="Taylor J.W."/>
            <person name="Mendoza L."/>
            <person name="Galagan J.E."/>
            <person name="Nusbaum C."/>
            <person name="Birren B.W."/>
        </authorList>
    </citation>
    <scope>NUCLEOTIDE SEQUENCE [LARGE SCALE GENOMIC DNA]</scope>
    <source>
        <strain evidence="4">H143</strain>
    </source>
</reference>
<dbReference type="GO" id="GO:0006144">
    <property type="term" value="P:purine nucleobase metabolic process"/>
    <property type="evidence" value="ECO:0007669"/>
    <property type="project" value="TreeGrafter"/>
</dbReference>
<organism evidence="3 4">
    <name type="scientific">Ajellomyces capsulatus (strain H143)</name>
    <name type="common">Darling's disease fungus</name>
    <name type="synonym">Histoplasma capsulatum</name>
    <dbReference type="NCBI Taxonomy" id="544712"/>
    <lineage>
        <taxon>Eukaryota</taxon>
        <taxon>Fungi</taxon>
        <taxon>Dikarya</taxon>
        <taxon>Ascomycota</taxon>
        <taxon>Pezizomycotina</taxon>
        <taxon>Eurotiomycetes</taxon>
        <taxon>Eurotiomycetidae</taxon>
        <taxon>Onygenales</taxon>
        <taxon>Ajellomycetaceae</taxon>
        <taxon>Histoplasma</taxon>
    </lineage>
</organism>
<evidence type="ECO:0000256" key="1">
    <source>
        <dbReference type="SAM" id="MobiDB-lite"/>
    </source>
</evidence>
<dbReference type="AlphaFoldDB" id="C6HRP8"/>
<feature type="region of interest" description="Disordered" evidence="1">
    <location>
        <begin position="57"/>
        <end position="112"/>
    </location>
</feature>
<evidence type="ECO:0000313" key="4">
    <source>
        <dbReference type="Proteomes" id="UP000002624"/>
    </source>
</evidence>
<dbReference type="EMBL" id="GG692436">
    <property type="protein sequence ID" value="EER37182.1"/>
    <property type="molecule type" value="Genomic_DNA"/>
</dbReference>
<dbReference type="Pfam" id="PF00576">
    <property type="entry name" value="Transthyretin"/>
    <property type="match status" value="1"/>
</dbReference>
<dbReference type="Proteomes" id="UP000002624">
    <property type="component" value="Unassembled WGS sequence"/>
</dbReference>
<dbReference type="PANTHER" id="PTHR10395:SF7">
    <property type="entry name" value="5-HYDROXYISOURATE HYDROLASE"/>
    <property type="match status" value="1"/>
</dbReference>
<feature type="compositionally biased region" description="Low complexity" evidence="1">
    <location>
        <begin position="69"/>
        <end position="106"/>
    </location>
</feature>
<dbReference type="InterPro" id="IPR036817">
    <property type="entry name" value="Transthyretin/HIU_hydrolase_sf"/>
</dbReference>
<dbReference type="Gene3D" id="2.60.40.180">
    <property type="entry name" value="Transthyretin/hydroxyisourate hydrolase domain"/>
    <property type="match status" value="1"/>
</dbReference>
<dbReference type="VEuPathDB" id="FungiDB:HCDG_08633"/>
<dbReference type="OMA" id="ITCHILN"/>
<sequence length="189" mass="20323">MADRDPITCHILNTFNGTPAPGLACTLTLHSILLPAGAPQPANLPATLHAVTDVDGRIKHWHPPPHPPSSATTTTATTTTTSPAATGTGTGTGTTSSAAADTTATPAPGPSIRSLLASIHEQRGGQQRSIWTLRIRNVGEWYAEQGVESFWREIEVQFLVKGSERWDGWRHYHVPVLLGPWNYTTYRGS</sequence>
<proteinExistence type="predicted"/>
<accession>C6HRP8</accession>
<name>C6HRP8_AJECH</name>